<name>A0A1G7HVJ8_9DEIN</name>
<protein>
    <submittedName>
        <fullName evidence="1">Uncharacterized protein family (UPF0075)</fullName>
    </submittedName>
</protein>
<dbReference type="PANTHER" id="PTHR30605:SF0">
    <property type="entry name" value="ANHYDRO-N-ACETYLMURAMIC ACID KINASE"/>
    <property type="match status" value="1"/>
</dbReference>
<dbReference type="GO" id="GO:0005524">
    <property type="term" value="F:ATP binding"/>
    <property type="evidence" value="ECO:0007669"/>
    <property type="project" value="InterPro"/>
</dbReference>
<dbReference type="Gene3D" id="3.30.420.40">
    <property type="match status" value="1"/>
</dbReference>
<dbReference type="STRING" id="482827.SAMN04488243_1224"/>
<accession>A0A1G7HVJ8</accession>
<dbReference type="SUPFAM" id="SSF53067">
    <property type="entry name" value="Actin-like ATPase domain"/>
    <property type="match status" value="1"/>
</dbReference>
<dbReference type="EMBL" id="FNBC01000022">
    <property type="protein sequence ID" value="SDF04500.1"/>
    <property type="molecule type" value="Genomic_DNA"/>
</dbReference>
<dbReference type="AlphaFoldDB" id="A0A1G7HVJ8"/>
<reference evidence="2" key="1">
    <citation type="submission" date="2016-10" db="EMBL/GenBank/DDBJ databases">
        <authorList>
            <person name="Varghese N."/>
            <person name="Submissions S."/>
        </authorList>
    </citation>
    <scope>NUCLEOTIDE SEQUENCE [LARGE SCALE GENOMIC DNA]</scope>
    <source>
        <strain evidence="2">CGMCC 1.6992</strain>
    </source>
</reference>
<evidence type="ECO:0000313" key="2">
    <source>
        <dbReference type="Proteomes" id="UP000199446"/>
    </source>
</evidence>
<sequence length="112" mass="12406">MWRLEALPERPQDPARLLKTLLAFTAESVAEAYRRFVGPVDRVLLAGGGARNRVLVDLLRERLPVAVMENPKVREPLAFALLAYLYALGRPNVLGRATGGRDVRAGQVVEPF</sequence>
<evidence type="ECO:0000313" key="1">
    <source>
        <dbReference type="EMBL" id="SDF04500.1"/>
    </source>
</evidence>
<dbReference type="Proteomes" id="UP000199446">
    <property type="component" value="Unassembled WGS sequence"/>
</dbReference>
<dbReference type="GO" id="GO:0009254">
    <property type="term" value="P:peptidoglycan turnover"/>
    <property type="evidence" value="ECO:0007669"/>
    <property type="project" value="InterPro"/>
</dbReference>
<gene>
    <name evidence="1" type="ORF">SAMN04488243_1224</name>
</gene>
<dbReference type="PANTHER" id="PTHR30605">
    <property type="entry name" value="ANHYDRO-N-ACETYLMURAMIC ACID KINASE"/>
    <property type="match status" value="1"/>
</dbReference>
<dbReference type="Pfam" id="PF03702">
    <property type="entry name" value="AnmK"/>
    <property type="match status" value="1"/>
</dbReference>
<dbReference type="GO" id="GO:0016773">
    <property type="term" value="F:phosphotransferase activity, alcohol group as acceptor"/>
    <property type="evidence" value="ECO:0007669"/>
    <property type="project" value="InterPro"/>
</dbReference>
<keyword evidence="2" id="KW-1185">Reference proteome</keyword>
<dbReference type="GO" id="GO:0006040">
    <property type="term" value="P:amino sugar metabolic process"/>
    <property type="evidence" value="ECO:0007669"/>
    <property type="project" value="InterPro"/>
</dbReference>
<dbReference type="InterPro" id="IPR005338">
    <property type="entry name" value="Anhydro_N_Ac-Mur_kinase"/>
</dbReference>
<dbReference type="InterPro" id="IPR043129">
    <property type="entry name" value="ATPase_NBD"/>
</dbReference>
<organism evidence="1 2">
    <name type="scientific">Thermus arciformis</name>
    <dbReference type="NCBI Taxonomy" id="482827"/>
    <lineage>
        <taxon>Bacteria</taxon>
        <taxon>Thermotogati</taxon>
        <taxon>Deinococcota</taxon>
        <taxon>Deinococci</taxon>
        <taxon>Thermales</taxon>
        <taxon>Thermaceae</taxon>
        <taxon>Thermus</taxon>
    </lineage>
</organism>
<proteinExistence type="predicted"/>